<dbReference type="AlphaFoldDB" id="A0A0M9ACR3"/>
<evidence type="ECO:0000313" key="1">
    <source>
        <dbReference type="EMBL" id="KOX80613.1"/>
    </source>
</evidence>
<gene>
    <name evidence="1" type="ORF">WN51_05468</name>
</gene>
<name>A0A0M9ACR3_9HYME</name>
<accession>A0A0M9ACR3</accession>
<dbReference type="EMBL" id="KQ435699">
    <property type="protein sequence ID" value="KOX80613.1"/>
    <property type="molecule type" value="Genomic_DNA"/>
</dbReference>
<proteinExistence type="predicted"/>
<organism evidence="1 2">
    <name type="scientific">Melipona quadrifasciata</name>
    <dbReference type="NCBI Taxonomy" id="166423"/>
    <lineage>
        <taxon>Eukaryota</taxon>
        <taxon>Metazoa</taxon>
        <taxon>Ecdysozoa</taxon>
        <taxon>Arthropoda</taxon>
        <taxon>Hexapoda</taxon>
        <taxon>Insecta</taxon>
        <taxon>Pterygota</taxon>
        <taxon>Neoptera</taxon>
        <taxon>Endopterygota</taxon>
        <taxon>Hymenoptera</taxon>
        <taxon>Apocrita</taxon>
        <taxon>Aculeata</taxon>
        <taxon>Apoidea</taxon>
        <taxon>Anthophila</taxon>
        <taxon>Apidae</taxon>
        <taxon>Melipona</taxon>
    </lineage>
</organism>
<protein>
    <submittedName>
        <fullName evidence="1">Uncharacterized protein</fullName>
    </submittedName>
</protein>
<dbReference type="Proteomes" id="UP000053105">
    <property type="component" value="Unassembled WGS sequence"/>
</dbReference>
<keyword evidence="2" id="KW-1185">Reference proteome</keyword>
<sequence>MGKQRQTVVLSRELFRLSAQFGDAKFVERDSWSERRAATPRKCLERLDRAPGLFRSSGCVSGMAGAPQQPKARVNSSVHSSIVLTLSHTKFQSRAISCSDLKK</sequence>
<reference evidence="1 2" key="1">
    <citation type="submission" date="2015-07" db="EMBL/GenBank/DDBJ databases">
        <title>The genome of Melipona quadrifasciata.</title>
        <authorList>
            <person name="Pan H."/>
            <person name="Kapheim K."/>
        </authorList>
    </citation>
    <scope>NUCLEOTIDE SEQUENCE [LARGE SCALE GENOMIC DNA]</scope>
    <source>
        <strain evidence="1">0111107301</strain>
        <tissue evidence="1">Whole body</tissue>
    </source>
</reference>
<evidence type="ECO:0000313" key="2">
    <source>
        <dbReference type="Proteomes" id="UP000053105"/>
    </source>
</evidence>